<feature type="chain" id="PRO_5040894770" evidence="3">
    <location>
        <begin position="27"/>
        <end position="137"/>
    </location>
</feature>
<dbReference type="PANTHER" id="PTHR46115">
    <property type="entry name" value="THIOREDOXIN-LIKE PROTEIN 1"/>
    <property type="match status" value="1"/>
</dbReference>
<dbReference type="InterPro" id="IPR013766">
    <property type="entry name" value="Thioredoxin_domain"/>
</dbReference>
<dbReference type="FunFam" id="3.40.30.10:FF:000245">
    <property type="entry name" value="Thioredoxin"/>
    <property type="match status" value="1"/>
</dbReference>
<comment type="caution">
    <text evidence="5">The sequence shown here is derived from an EMBL/GenBank/DDBJ whole genome shotgun (WGS) entry which is preliminary data.</text>
</comment>
<evidence type="ECO:0000259" key="4">
    <source>
        <dbReference type="PROSITE" id="PS51352"/>
    </source>
</evidence>
<dbReference type="PROSITE" id="PS51352">
    <property type="entry name" value="THIOREDOXIN_2"/>
    <property type="match status" value="1"/>
</dbReference>
<accession>A0A9W9LZ75</accession>
<dbReference type="SUPFAM" id="SSF52833">
    <property type="entry name" value="Thioredoxin-like"/>
    <property type="match status" value="1"/>
</dbReference>
<dbReference type="PROSITE" id="PS00194">
    <property type="entry name" value="THIOREDOXIN_1"/>
    <property type="match status" value="1"/>
</dbReference>
<evidence type="ECO:0000313" key="6">
    <source>
        <dbReference type="Proteomes" id="UP001146351"/>
    </source>
</evidence>
<sequence length="137" mass="15230">MQLSTTLILIALWIVFRIWKARRAASEPMMSHGKVINVDNEVIFKALTSSGPVVIDFYATWCGPCRAVAPKVGELSEKYPNVRFVQVDVDKMKKVAQDFNVTAMPTFAFLKDGQEAGARVRGADLRALEKNIQDISA</sequence>
<dbReference type="OrthoDB" id="10263751at2759"/>
<keyword evidence="3" id="KW-0732">Signal</keyword>
<dbReference type="InterPro" id="IPR036249">
    <property type="entry name" value="Thioredoxin-like_sf"/>
</dbReference>
<gene>
    <name evidence="5" type="ORF">N7492_000280</name>
</gene>
<dbReference type="Proteomes" id="UP001146351">
    <property type="component" value="Unassembled WGS sequence"/>
</dbReference>
<evidence type="ECO:0000313" key="5">
    <source>
        <dbReference type="EMBL" id="KAJ5182664.1"/>
    </source>
</evidence>
<dbReference type="EMBL" id="JAPQKO010000001">
    <property type="protein sequence ID" value="KAJ5182664.1"/>
    <property type="molecule type" value="Genomic_DNA"/>
</dbReference>
<dbReference type="Gene3D" id="3.40.30.10">
    <property type="entry name" value="Glutaredoxin"/>
    <property type="match status" value="1"/>
</dbReference>
<organism evidence="5 6">
    <name type="scientific">Penicillium capsulatum</name>
    <dbReference type="NCBI Taxonomy" id="69766"/>
    <lineage>
        <taxon>Eukaryota</taxon>
        <taxon>Fungi</taxon>
        <taxon>Dikarya</taxon>
        <taxon>Ascomycota</taxon>
        <taxon>Pezizomycotina</taxon>
        <taxon>Eurotiomycetes</taxon>
        <taxon>Eurotiomycetidae</taxon>
        <taxon>Eurotiales</taxon>
        <taxon>Aspergillaceae</taxon>
        <taxon>Penicillium</taxon>
    </lineage>
</organism>
<reference evidence="5" key="2">
    <citation type="journal article" date="2023" name="IMA Fungus">
        <title>Comparative genomic study of the Penicillium genus elucidates a diverse pangenome and 15 lateral gene transfer events.</title>
        <authorList>
            <person name="Petersen C."/>
            <person name="Sorensen T."/>
            <person name="Nielsen M.R."/>
            <person name="Sondergaard T.E."/>
            <person name="Sorensen J.L."/>
            <person name="Fitzpatrick D.A."/>
            <person name="Frisvad J.C."/>
            <person name="Nielsen K.L."/>
        </authorList>
    </citation>
    <scope>NUCLEOTIDE SEQUENCE</scope>
    <source>
        <strain evidence="5">IBT 21917</strain>
    </source>
</reference>
<comment type="similarity">
    <text evidence="1">Belongs to the thioredoxin family.</text>
</comment>
<evidence type="ECO:0000256" key="3">
    <source>
        <dbReference type="SAM" id="SignalP"/>
    </source>
</evidence>
<dbReference type="CDD" id="cd02947">
    <property type="entry name" value="TRX_family"/>
    <property type="match status" value="1"/>
</dbReference>
<keyword evidence="2" id="KW-1015">Disulfide bond</keyword>
<dbReference type="PRINTS" id="PR00421">
    <property type="entry name" value="THIOREDOXIN"/>
</dbReference>
<dbReference type="InterPro" id="IPR017937">
    <property type="entry name" value="Thioredoxin_CS"/>
</dbReference>
<evidence type="ECO:0000256" key="1">
    <source>
        <dbReference type="ARBA" id="ARBA00008987"/>
    </source>
</evidence>
<reference evidence="5" key="1">
    <citation type="submission" date="2022-11" db="EMBL/GenBank/DDBJ databases">
        <authorList>
            <person name="Petersen C."/>
        </authorList>
    </citation>
    <scope>NUCLEOTIDE SEQUENCE</scope>
    <source>
        <strain evidence="5">IBT 21917</strain>
    </source>
</reference>
<feature type="signal peptide" evidence="3">
    <location>
        <begin position="1"/>
        <end position="26"/>
    </location>
</feature>
<evidence type="ECO:0000256" key="2">
    <source>
        <dbReference type="ARBA" id="ARBA00023157"/>
    </source>
</evidence>
<feature type="domain" description="Thioredoxin" evidence="4">
    <location>
        <begin position="16"/>
        <end position="137"/>
    </location>
</feature>
<name>A0A9W9LZ75_9EURO</name>
<proteinExistence type="inferred from homology"/>
<protein>
    <submittedName>
        <fullName evidence="5">Thioredoxin</fullName>
    </submittedName>
</protein>
<keyword evidence="6" id="KW-1185">Reference proteome</keyword>
<dbReference type="AlphaFoldDB" id="A0A9W9LZ75"/>
<dbReference type="Pfam" id="PF00085">
    <property type="entry name" value="Thioredoxin"/>
    <property type="match status" value="1"/>
</dbReference>